<accession>A0A0J1EAS5</accession>
<comment type="caution">
    <text evidence="1">The sequence shown here is derived from an EMBL/GenBank/DDBJ whole genome shotgun (WGS) entry which is preliminary data.</text>
</comment>
<name>A0A0J1EAS5_RHOIS</name>
<protein>
    <submittedName>
        <fullName evidence="1">Uncharacterized protein</fullName>
    </submittedName>
</protein>
<proteinExistence type="predicted"/>
<dbReference type="EMBL" id="LECT01000044">
    <property type="protein sequence ID" value="KLU02709.1"/>
    <property type="molecule type" value="Genomic_DNA"/>
</dbReference>
<organism evidence="1 2">
    <name type="scientific">Rhodopirellula islandica</name>
    <dbReference type="NCBI Taxonomy" id="595434"/>
    <lineage>
        <taxon>Bacteria</taxon>
        <taxon>Pseudomonadati</taxon>
        <taxon>Planctomycetota</taxon>
        <taxon>Planctomycetia</taxon>
        <taxon>Pirellulales</taxon>
        <taxon>Pirellulaceae</taxon>
        <taxon>Rhodopirellula</taxon>
    </lineage>
</organism>
<dbReference type="Proteomes" id="UP000036367">
    <property type="component" value="Unassembled WGS sequence"/>
</dbReference>
<keyword evidence="2" id="KW-1185">Reference proteome</keyword>
<dbReference type="AlphaFoldDB" id="A0A0J1EAS5"/>
<evidence type="ECO:0000313" key="2">
    <source>
        <dbReference type="Proteomes" id="UP000036367"/>
    </source>
</evidence>
<evidence type="ECO:0000313" key="1">
    <source>
        <dbReference type="EMBL" id="KLU02709.1"/>
    </source>
</evidence>
<reference evidence="1" key="1">
    <citation type="submission" date="2015-05" db="EMBL/GenBank/DDBJ databases">
        <title>Permanent draft genome of Rhodopirellula islandicus K833.</title>
        <authorList>
            <person name="Kizina J."/>
            <person name="Richter M."/>
            <person name="Glockner F.O."/>
            <person name="Harder J."/>
        </authorList>
    </citation>
    <scope>NUCLEOTIDE SEQUENCE [LARGE SCALE GENOMIC DNA]</scope>
    <source>
        <strain evidence="1">K833</strain>
    </source>
</reference>
<gene>
    <name evidence="1" type="ORF">RISK_005775</name>
</gene>
<sequence length="42" mass="4326">MNDDIARVCVIEPSEVTGEASGGEAVCDRSMVEGALTIVGDE</sequence>